<dbReference type="EMBL" id="JBHUFZ010000032">
    <property type="protein sequence ID" value="MFD1891223.1"/>
    <property type="molecule type" value="Genomic_DNA"/>
</dbReference>
<reference evidence="2" key="1">
    <citation type="journal article" date="2019" name="Int. J. Syst. Evol. Microbiol.">
        <title>The Global Catalogue of Microorganisms (GCM) 10K type strain sequencing project: providing services to taxonomists for standard genome sequencing and annotation.</title>
        <authorList>
            <consortium name="The Broad Institute Genomics Platform"/>
            <consortium name="The Broad Institute Genome Sequencing Center for Infectious Disease"/>
            <person name="Wu L."/>
            <person name="Ma J."/>
        </authorList>
    </citation>
    <scope>NUCLEOTIDE SEQUENCE [LARGE SCALE GENOMIC DNA]</scope>
    <source>
        <strain evidence="2">CAIM 431</strain>
    </source>
</reference>
<keyword evidence="2" id="KW-1185">Reference proteome</keyword>
<dbReference type="Pfam" id="PF13376">
    <property type="entry name" value="OmdA"/>
    <property type="match status" value="1"/>
</dbReference>
<organism evidence="1 2">
    <name type="scientific">Luteococcus peritonei</name>
    <dbReference type="NCBI Taxonomy" id="88874"/>
    <lineage>
        <taxon>Bacteria</taxon>
        <taxon>Bacillati</taxon>
        <taxon>Actinomycetota</taxon>
        <taxon>Actinomycetes</taxon>
        <taxon>Propionibacteriales</taxon>
        <taxon>Propionibacteriaceae</taxon>
        <taxon>Luteococcus</taxon>
    </lineage>
</organism>
<name>A0ABW4RY10_9ACTN</name>
<dbReference type="RefSeq" id="WP_343875471.1">
    <property type="nucleotide sequence ID" value="NZ_BAAAIX010000033.1"/>
</dbReference>
<evidence type="ECO:0000313" key="1">
    <source>
        <dbReference type="EMBL" id="MFD1891223.1"/>
    </source>
</evidence>
<evidence type="ECO:0000313" key="2">
    <source>
        <dbReference type="Proteomes" id="UP001597326"/>
    </source>
</evidence>
<protein>
    <submittedName>
        <fullName evidence="1">YdeI family protein</fullName>
    </submittedName>
</protein>
<dbReference type="Proteomes" id="UP001597326">
    <property type="component" value="Unassembled WGS sequence"/>
</dbReference>
<comment type="caution">
    <text evidence="1">The sequence shown here is derived from an EMBL/GenBank/DDBJ whole genome shotgun (WGS) entry which is preliminary data.</text>
</comment>
<accession>A0ABW4RY10</accession>
<proteinExistence type="predicted"/>
<sequence length="218" mass="24913">MSRTLEVDGVEVLFFDDAAEWSAWLAANHASRTELWMGFNKVHVRPRGLVWADAVVEALRFGWIDSTARRIDADSTRQRWTPRKPGSNWSAVNLATVERLRAEGRMEPAGLAVWQARRSDREAVYSFESDQPTWTEEQQAALEADPVALTFWEQATEGYRKTCRHWVNQARQATTRERRLAELVDDCHHGRLVKPQRYGDRPAWLARARAAIGLAAEG</sequence>
<gene>
    <name evidence="1" type="ORF">ACFSCS_13680</name>
</gene>